<evidence type="ECO:0000256" key="1">
    <source>
        <dbReference type="SAM" id="MobiDB-lite"/>
    </source>
</evidence>
<organism evidence="3 4">
    <name type="scientific">Puccinia graminis f. sp. tritici</name>
    <dbReference type="NCBI Taxonomy" id="56615"/>
    <lineage>
        <taxon>Eukaryota</taxon>
        <taxon>Fungi</taxon>
        <taxon>Dikarya</taxon>
        <taxon>Basidiomycota</taxon>
        <taxon>Pucciniomycotina</taxon>
        <taxon>Pucciniomycetes</taxon>
        <taxon>Pucciniales</taxon>
        <taxon>Pucciniaceae</taxon>
        <taxon>Puccinia</taxon>
    </lineage>
</organism>
<accession>A0A5B0REL5</accession>
<keyword evidence="2" id="KW-0732">Signal</keyword>
<protein>
    <submittedName>
        <fullName evidence="3">Uncharacterized protein</fullName>
    </submittedName>
</protein>
<dbReference type="AlphaFoldDB" id="A0A5B0REL5"/>
<feature type="compositionally biased region" description="Polar residues" evidence="1">
    <location>
        <begin position="104"/>
        <end position="114"/>
    </location>
</feature>
<name>A0A5B0REL5_PUCGR</name>
<evidence type="ECO:0000313" key="4">
    <source>
        <dbReference type="Proteomes" id="UP000325313"/>
    </source>
</evidence>
<proteinExistence type="predicted"/>
<feature type="region of interest" description="Disordered" evidence="1">
    <location>
        <begin position="41"/>
        <end position="71"/>
    </location>
</feature>
<feature type="signal peptide" evidence="2">
    <location>
        <begin position="1"/>
        <end position="27"/>
    </location>
</feature>
<evidence type="ECO:0000313" key="3">
    <source>
        <dbReference type="EMBL" id="KAA1123345.1"/>
    </source>
</evidence>
<comment type="caution">
    <text evidence="3">The sequence shown here is derived from an EMBL/GenBank/DDBJ whole genome shotgun (WGS) entry which is preliminary data.</text>
</comment>
<evidence type="ECO:0000256" key="2">
    <source>
        <dbReference type="SAM" id="SignalP"/>
    </source>
</evidence>
<feature type="region of interest" description="Disordered" evidence="1">
    <location>
        <begin position="88"/>
        <end position="114"/>
    </location>
</feature>
<gene>
    <name evidence="3" type="ORF">PGTUg99_010896</name>
</gene>
<dbReference type="Proteomes" id="UP000325313">
    <property type="component" value="Unassembled WGS sequence"/>
</dbReference>
<reference evidence="3 4" key="1">
    <citation type="submission" date="2019-05" db="EMBL/GenBank/DDBJ databases">
        <title>Emergence of the Ug99 lineage of the wheat stem rust pathogen through somatic hybridization.</title>
        <authorList>
            <person name="Li F."/>
            <person name="Upadhyaya N.M."/>
            <person name="Sperschneider J."/>
            <person name="Matny O."/>
            <person name="Nguyen-Phuc H."/>
            <person name="Mago R."/>
            <person name="Raley C."/>
            <person name="Miller M.E."/>
            <person name="Silverstein K.A.T."/>
            <person name="Henningsen E."/>
            <person name="Hirsch C.D."/>
            <person name="Visser B."/>
            <person name="Pretorius Z.A."/>
            <person name="Steffenson B.J."/>
            <person name="Schwessinger B."/>
            <person name="Dodds P.N."/>
            <person name="Figueroa M."/>
        </authorList>
    </citation>
    <scope>NUCLEOTIDE SEQUENCE [LARGE SCALE GENOMIC DNA]</scope>
    <source>
        <strain evidence="3 4">Ug99</strain>
    </source>
</reference>
<feature type="chain" id="PRO_5022744005" evidence="2">
    <location>
        <begin position="28"/>
        <end position="946"/>
    </location>
</feature>
<feature type="compositionally biased region" description="Polar residues" evidence="1">
    <location>
        <begin position="53"/>
        <end position="71"/>
    </location>
</feature>
<sequence length="946" mass="110254">MLASSSFLCVTCCLFLICTYVPPGVSASMWDSTGAEKIAEGAHIGRKRPASSVDESSSHQMARLDPSSQAQLAVSSFRRNDDMVFRDGFGTHQEPLAGQPPGLPNSNLHGSMENNLTGRAESIGLGTSSHTKHSDRRIGCGSYLSNPQMDSHHTGFVIPKNACFGNEVPGSESIPYAVHASSCQDLCATSKYPNHVALGNFQFGERGTHIENKINDESQQKFDLNIPVYEFQEYASDLSPGEMCKNISPGSSPKEKYKRKGIHETKGIVQRPKERFLDNLQVMHQKKFQEDNSEMEKYLNSKKRRPKEMKINQAYKKGFHNSFGFKDQVNSLMGNNLISRNGRAINLERNSFENEESDTLMKSDYFHCKEKGSNFWAWISMIWEATPGKVISEVHKRSKDLASKLEEAISQKFIIYKKNESQKYRSQFDQISLHSRLVYFVNALWCFNYRLLNFVSYDSGNEVYLQEQDRIQNWLLYVVSVDEDEEVIDCLSNGHQQAYITPRQTKITQSMFKYIFSDPKALAYLVSRNHSLNSAQVEISERDIFLVKAVVQVMGNYYKLQNQVKWLEVFKDEEAFLTKLARIQRYISISQYDERRERYYRKNTSTSLPWKDGFPLNSIQGKFINIDEHSQWLQDDFLDRFVKSWPSFQNIPIPKVRGPVPLQLGKMDLFDMGKQYNKFWAWISIIKSYKQDTQYLEEEFKSSLWNEKSFQELKNNVSTNTVHDFVREKLDEFLDSLWLYNSVLLRLYGRELTQLSYYQEQKEVQEWFLKLYEKSDNSSEYLERIDKSLFGKFFVTTREIIAYEVLKFSPRSRRKTIEHVKIHKSDPHLSEALIYALGCYYKRNNPGKWKAIFKEDQNLSSLFFNIQCKIFSSEPGEEFNFFNEFKTINMLPWKDDVGKLNVDKIHTSKRRSPFQRPLTNKLDLEKYVKDYQYMGKHLQQTNDHFC</sequence>
<dbReference type="EMBL" id="VDEP01000209">
    <property type="protein sequence ID" value="KAA1123345.1"/>
    <property type="molecule type" value="Genomic_DNA"/>
</dbReference>